<dbReference type="PANTHER" id="PTHR45138">
    <property type="entry name" value="REGULATORY COMPONENTS OF SENSORY TRANSDUCTION SYSTEM"/>
    <property type="match status" value="1"/>
</dbReference>
<dbReference type="Pfam" id="PF00990">
    <property type="entry name" value="GGDEF"/>
    <property type="match status" value="1"/>
</dbReference>
<feature type="transmembrane region" description="Helical" evidence="3">
    <location>
        <begin position="86"/>
        <end position="107"/>
    </location>
</feature>
<evidence type="ECO:0000259" key="4">
    <source>
        <dbReference type="PROSITE" id="PS50887"/>
    </source>
</evidence>
<protein>
    <recommendedName>
        <fullName evidence="1">diguanylate cyclase</fullName>
        <ecNumber evidence="1">2.7.7.65</ecNumber>
    </recommendedName>
</protein>
<keyword evidence="3" id="KW-0812">Transmembrane</keyword>
<evidence type="ECO:0000256" key="3">
    <source>
        <dbReference type="SAM" id="Phobius"/>
    </source>
</evidence>
<feature type="transmembrane region" description="Helical" evidence="3">
    <location>
        <begin position="250"/>
        <end position="270"/>
    </location>
</feature>
<keyword evidence="6" id="KW-1185">Reference proteome</keyword>
<evidence type="ECO:0000313" key="6">
    <source>
        <dbReference type="Proteomes" id="UP000190044"/>
    </source>
</evidence>
<keyword evidence="3" id="KW-0472">Membrane</keyword>
<feature type="transmembrane region" description="Helical" evidence="3">
    <location>
        <begin position="351"/>
        <end position="368"/>
    </location>
</feature>
<dbReference type="InterPro" id="IPR043128">
    <property type="entry name" value="Rev_trsase/Diguanyl_cyclase"/>
</dbReference>
<feature type="domain" description="GGDEF" evidence="4">
    <location>
        <begin position="512"/>
        <end position="644"/>
    </location>
</feature>
<dbReference type="InterPro" id="IPR011623">
    <property type="entry name" value="7TMR_DISM_rcpt_extracell_dom1"/>
</dbReference>
<dbReference type="NCBIfam" id="TIGR00254">
    <property type="entry name" value="GGDEF"/>
    <property type="match status" value="1"/>
</dbReference>
<feature type="transmembrane region" description="Helical" evidence="3">
    <location>
        <begin position="440"/>
        <end position="458"/>
    </location>
</feature>
<dbReference type="Proteomes" id="UP000190044">
    <property type="component" value="Unassembled WGS sequence"/>
</dbReference>
<reference evidence="6" key="1">
    <citation type="submission" date="2017-02" db="EMBL/GenBank/DDBJ databases">
        <authorList>
            <person name="Varghese N."/>
            <person name="Submissions S."/>
        </authorList>
    </citation>
    <scope>NUCLEOTIDE SEQUENCE [LARGE SCALE GENOMIC DNA]</scope>
    <source>
        <strain evidence="6">R11H</strain>
    </source>
</reference>
<dbReference type="PANTHER" id="PTHR45138:SF9">
    <property type="entry name" value="DIGUANYLATE CYCLASE DGCM-RELATED"/>
    <property type="match status" value="1"/>
</dbReference>
<dbReference type="GO" id="GO:0005886">
    <property type="term" value="C:plasma membrane"/>
    <property type="evidence" value="ECO:0007669"/>
    <property type="project" value="TreeGrafter"/>
</dbReference>
<evidence type="ECO:0000256" key="2">
    <source>
        <dbReference type="ARBA" id="ARBA00034247"/>
    </source>
</evidence>
<dbReference type="CDD" id="cd01949">
    <property type="entry name" value="GGDEF"/>
    <property type="match status" value="1"/>
</dbReference>
<dbReference type="GO" id="GO:0052621">
    <property type="term" value="F:diguanylate cyclase activity"/>
    <property type="evidence" value="ECO:0007669"/>
    <property type="project" value="UniProtKB-EC"/>
</dbReference>
<dbReference type="InterPro" id="IPR050469">
    <property type="entry name" value="Diguanylate_Cyclase"/>
</dbReference>
<gene>
    <name evidence="5" type="ORF">SAMN06295937_105016</name>
</gene>
<name>A0A1T5FZZ1_9SPHN</name>
<dbReference type="EMBL" id="FUYP01000050">
    <property type="protein sequence ID" value="SKC01647.1"/>
    <property type="molecule type" value="Genomic_DNA"/>
</dbReference>
<dbReference type="InterPro" id="IPR029787">
    <property type="entry name" value="Nucleotide_cyclase"/>
</dbReference>
<proteinExistence type="predicted"/>
<dbReference type="PROSITE" id="PS50887">
    <property type="entry name" value="GGDEF"/>
    <property type="match status" value="1"/>
</dbReference>
<feature type="transmembrane region" description="Helical" evidence="3">
    <location>
        <begin position="315"/>
        <end position="339"/>
    </location>
</feature>
<keyword evidence="3" id="KW-1133">Transmembrane helix</keyword>
<dbReference type="InterPro" id="IPR000160">
    <property type="entry name" value="GGDEF_dom"/>
</dbReference>
<sequence>MLPLPMHDKRLHGIRGHPRRADPAIPVASPRHRAARRAEIDVAVHGLARQSAKIETALSLAPVSFPKDIGAIISAMTSVMRLLIRYCARLLLALGSVAAVVGAAPAGATALRLNQSMCHAVSSLDLSDTKLPELRFSCTGAPEGYQQASLWLHVDMSTLPAPRGGAALMVHHSRFDRLAVAFSYADGAVRWQQVRQGDYGMHWRAGGQILFEPPERSAPLTSVTMRFDRLASHELIRAHLLPASESSMQAAGMAAAVGAALTLLLVSGIYSLSLAVAVRRQYLAWQAAWAGAMLLWGTIWSQIHLALLPFMAGTLSAQICTFLSCLAIALATASAVTALDRSGVPKRWRHVTLALGLGVGLAGIPLAMMRSGDIDRWADLLGLVILADLAAVTICLMAAWRRGSTEARDFAAAWGLPMAVLAFINLVDVEDGFWGGGSKLTILIAATWQALWLSAAATRRLSQLRVERDRARLAEAQARELARRDPLTGLPNRRGFIESVSPLLERAREDDLPAALLLVDVDRFKSINDVYGHDAGDAVLCRIARRIARWEGPICTVARLGGEEFGLLTIGMDGIVLDRFAESIRREIAACDHSETIGDRAVTASIGVAEVRPACDFQRLYKIADEALYEAKHAGRNQVSLQRLAGADVPSADRANREAALR</sequence>
<evidence type="ECO:0000256" key="1">
    <source>
        <dbReference type="ARBA" id="ARBA00012528"/>
    </source>
</evidence>
<accession>A0A1T5FZZ1</accession>
<dbReference type="SUPFAM" id="SSF55073">
    <property type="entry name" value="Nucleotide cyclase"/>
    <property type="match status" value="1"/>
</dbReference>
<dbReference type="GO" id="GO:1902201">
    <property type="term" value="P:negative regulation of bacterial-type flagellum-dependent cell motility"/>
    <property type="evidence" value="ECO:0007669"/>
    <property type="project" value="TreeGrafter"/>
</dbReference>
<feature type="transmembrane region" description="Helical" evidence="3">
    <location>
        <begin position="380"/>
        <end position="399"/>
    </location>
</feature>
<feature type="transmembrane region" description="Helical" evidence="3">
    <location>
        <begin position="282"/>
        <end position="303"/>
    </location>
</feature>
<dbReference type="Gene3D" id="3.30.70.270">
    <property type="match status" value="1"/>
</dbReference>
<dbReference type="AlphaFoldDB" id="A0A1T5FZZ1"/>
<dbReference type="EC" id="2.7.7.65" evidence="1"/>
<dbReference type="Pfam" id="PF07695">
    <property type="entry name" value="7TMR-DISM_7TM"/>
    <property type="match status" value="1"/>
</dbReference>
<comment type="catalytic activity">
    <reaction evidence="2">
        <text>2 GTP = 3',3'-c-di-GMP + 2 diphosphate</text>
        <dbReference type="Rhea" id="RHEA:24898"/>
        <dbReference type="ChEBI" id="CHEBI:33019"/>
        <dbReference type="ChEBI" id="CHEBI:37565"/>
        <dbReference type="ChEBI" id="CHEBI:58805"/>
        <dbReference type="EC" id="2.7.7.65"/>
    </reaction>
</comment>
<dbReference type="FunFam" id="3.30.70.270:FF:000001">
    <property type="entry name" value="Diguanylate cyclase domain protein"/>
    <property type="match status" value="1"/>
</dbReference>
<dbReference type="GO" id="GO:0043709">
    <property type="term" value="P:cell adhesion involved in single-species biofilm formation"/>
    <property type="evidence" value="ECO:0007669"/>
    <property type="project" value="TreeGrafter"/>
</dbReference>
<organism evidence="5 6">
    <name type="scientific">Sphingopyxis flava</name>
    <dbReference type="NCBI Taxonomy" id="1507287"/>
    <lineage>
        <taxon>Bacteria</taxon>
        <taxon>Pseudomonadati</taxon>
        <taxon>Pseudomonadota</taxon>
        <taxon>Alphaproteobacteria</taxon>
        <taxon>Sphingomonadales</taxon>
        <taxon>Sphingomonadaceae</taxon>
        <taxon>Sphingopyxis</taxon>
    </lineage>
</organism>
<dbReference type="SMART" id="SM00267">
    <property type="entry name" value="GGDEF"/>
    <property type="match status" value="1"/>
</dbReference>
<feature type="transmembrane region" description="Helical" evidence="3">
    <location>
        <begin position="411"/>
        <end position="428"/>
    </location>
</feature>
<evidence type="ECO:0000313" key="5">
    <source>
        <dbReference type="EMBL" id="SKC01647.1"/>
    </source>
</evidence>